<organism evidence="1 2">
    <name type="scientific">Burkholderia contaminans</name>
    <dbReference type="NCBI Taxonomy" id="488447"/>
    <lineage>
        <taxon>Bacteria</taxon>
        <taxon>Pseudomonadati</taxon>
        <taxon>Pseudomonadota</taxon>
        <taxon>Betaproteobacteria</taxon>
        <taxon>Burkholderiales</taxon>
        <taxon>Burkholderiaceae</taxon>
        <taxon>Burkholderia</taxon>
        <taxon>Burkholderia cepacia complex</taxon>
    </lineage>
</organism>
<comment type="caution">
    <text evidence="1">The sequence shown here is derived from an EMBL/GenBank/DDBJ whole genome shotgun (WGS) entry which is preliminary data.</text>
</comment>
<dbReference type="AlphaFoldDB" id="A0A2S5E6B0"/>
<reference evidence="1 2" key="1">
    <citation type="submission" date="2018-01" db="EMBL/GenBank/DDBJ databases">
        <title>Successful Treatment of Persistent Burkholderia cepacia Bacteremia with Ceftazidime-Avibactam.</title>
        <authorList>
            <person name="Tamma P."/>
            <person name="Fan Y."/>
            <person name="Bergman Y."/>
            <person name="Sick-Samuels A."/>
            <person name="Hsu A."/>
            <person name="Timp W."/>
            <person name="Simner P."/>
        </authorList>
    </citation>
    <scope>NUCLEOTIDE SEQUENCE [LARGE SCALE GENOMIC DNA]</scope>
    <source>
        <strain evidence="1 2">170816</strain>
    </source>
</reference>
<accession>A0A2S5E6B0</accession>
<evidence type="ECO:0000313" key="2">
    <source>
        <dbReference type="Proteomes" id="UP000238655"/>
    </source>
</evidence>
<sequence>MQRIAPFSARGLLTSRRYFASIVDENAGDASRRCATLQTAKGRASVLFYFQACFLFRPISGFHDAPTRGRPCTRAAPIPASRTEGELLFPLPVDLLGALLERLGPPRER</sequence>
<dbReference type="Proteomes" id="UP000238655">
    <property type="component" value="Chromosome 2"/>
</dbReference>
<evidence type="ECO:0000313" key="1">
    <source>
        <dbReference type="EMBL" id="POZ86891.1"/>
    </source>
</evidence>
<dbReference type="EMBL" id="PQVP01000001">
    <property type="protein sequence ID" value="POZ86891.1"/>
    <property type="molecule type" value="Genomic_DNA"/>
</dbReference>
<protein>
    <submittedName>
        <fullName evidence="1">Uncharacterized protein</fullName>
    </submittedName>
</protein>
<gene>
    <name evidence="1" type="ORF">C3743_10690</name>
</gene>
<proteinExistence type="predicted"/>
<name>A0A2S5E6B0_9BURK</name>